<dbReference type="CDD" id="cd06179">
    <property type="entry name" value="MFS_TRI12_like"/>
    <property type="match status" value="1"/>
</dbReference>
<dbReference type="GO" id="GO:0005886">
    <property type="term" value="C:plasma membrane"/>
    <property type="evidence" value="ECO:0007669"/>
    <property type="project" value="TreeGrafter"/>
</dbReference>
<feature type="region of interest" description="Disordered" evidence="6">
    <location>
        <begin position="1"/>
        <end position="26"/>
    </location>
</feature>
<feature type="transmembrane region" description="Helical" evidence="7">
    <location>
        <begin position="265"/>
        <end position="284"/>
    </location>
</feature>
<keyword evidence="2" id="KW-0813">Transport</keyword>
<dbReference type="Pfam" id="PF06609">
    <property type="entry name" value="TRI12"/>
    <property type="match status" value="1"/>
</dbReference>
<evidence type="ECO:0000313" key="9">
    <source>
        <dbReference type="EMBL" id="KAJ9625986.1"/>
    </source>
</evidence>
<reference evidence="9" key="1">
    <citation type="submission" date="2022-10" db="EMBL/GenBank/DDBJ databases">
        <title>Culturing micro-colonial fungi from biological soil crusts in the Mojave desert and describing Neophaeococcomyces mojavensis, and introducing the new genera and species Taxawa tesnikishii.</title>
        <authorList>
            <person name="Kurbessoian T."/>
            <person name="Stajich J.E."/>
        </authorList>
    </citation>
    <scope>NUCLEOTIDE SEQUENCE</scope>
    <source>
        <strain evidence="9">TK_35</strain>
    </source>
</reference>
<dbReference type="PROSITE" id="PS50850">
    <property type="entry name" value="MFS"/>
    <property type="match status" value="1"/>
</dbReference>
<evidence type="ECO:0000256" key="5">
    <source>
        <dbReference type="ARBA" id="ARBA00023136"/>
    </source>
</evidence>
<evidence type="ECO:0000259" key="8">
    <source>
        <dbReference type="PROSITE" id="PS50850"/>
    </source>
</evidence>
<keyword evidence="3 7" id="KW-0812">Transmembrane</keyword>
<dbReference type="InterPro" id="IPR020846">
    <property type="entry name" value="MFS_dom"/>
</dbReference>
<dbReference type="PANTHER" id="PTHR23501">
    <property type="entry name" value="MAJOR FACILITATOR SUPERFAMILY"/>
    <property type="match status" value="1"/>
</dbReference>
<evidence type="ECO:0000256" key="4">
    <source>
        <dbReference type="ARBA" id="ARBA00022989"/>
    </source>
</evidence>
<gene>
    <name evidence="9" type="ORF">H2204_010285</name>
</gene>
<dbReference type="Gene3D" id="1.20.1250.20">
    <property type="entry name" value="MFS general substrate transporter like domains"/>
    <property type="match status" value="2"/>
</dbReference>
<feature type="transmembrane region" description="Helical" evidence="7">
    <location>
        <begin position="135"/>
        <end position="153"/>
    </location>
</feature>
<evidence type="ECO:0000256" key="6">
    <source>
        <dbReference type="SAM" id="MobiDB-lite"/>
    </source>
</evidence>
<dbReference type="SUPFAM" id="SSF103473">
    <property type="entry name" value="MFS general substrate transporter"/>
    <property type="match status" value="2"/>
</dbReference>
<proteinExistence type="predicted"/>
<name>A0AA38XWK4_9EURO</name>
<evidence type="ECO:0000256" key="7">
    <source>
        <dbReference type="SAM" id="Phobius"/>
    </source>
</evidence>
<evidence type="ECO:0000256" key="2">
    <source>
        <dbReference type="ARBA" id="ARBA00022448"/>
    </source>
</evidence>
<feature type="transmembrane region" description="Helical" evidence="7">
    <location>
        <begin position="105"/>
        <end position="123"/>
    </location>
</feature>
<feature type="transmembrane region" description="Helical" evidence="7">
    <location>
        <begin position="66"/>
        <end position="85"/>
    </location>
</feature>
<dbReference type="PROSITE" id="PS00216">
    <property type="entry name" value="SUGAR_TRANSPORT_1"/>
    <property type="match status" value="1"/>
</dbReference>
<dbReference type="PANTHER" id="PTHR23501:SF109">
    <property type="entry name" value="MAJOR FACILITATOR SUPERFAMILY (MFS) PROFILE DOMAIN-CONTAINING PROTEIN-RELATED"/>
    <property type="match status" value="1"/>
</dbReference>
<feature type="transmembrane region" description="Helical" evidence="7">
    <location>
        <begin position="296"/>
        <end position="315"/>
    </location>
</feature>
<feature type="transmembrane region" description="Helical" evidence="7">
    <location>
        <begin position="224"/>
        <end position="245"/>
    </location>
</feature>
<keyword evidence="5 7" id="KW-0472">Membrane</keyword>
<dbReference type="Proteomes" id="UP001172681">
    <property type="component" value="Unassembled WGS sequence"/>
</dbReference>
<dbReference type="GO" id="GO:0022857">
    <property type="term" value="F:transmembrane transporter activity"/>
    <property type="evidence" value="ECO:0007669"/>
    <property type="project" value="InterPro"/>
</dbReference>
<feature type="transmembrane region" description="Helical" evidence="7">
    <location>
        <begin position="557"/>
        <end position="577"/>
    </location>
</feature>
<feature type="transmembrane region" description="Helical" evidence="7">
    <location>
        <begin position="192"/>
        <end position="212"/>
    </location>
</feature>
<feature type="domain" description="Major facilitator superfamily (MFS) profile" evidence="8">
    <location>
        <begin position="68"/>
        <end position="547"/>
    </location>
</feature>
<comment type="caution">
    <text evidence="9">The sequence shown here is derived from an EMBL/GenBank/DDBJ whole genome shotgun (WGS) entry which is preliminary data.</text>
</comment>
<evidence type="ECO:0000256" key="1">
    <source>
        <dbReference type="ARBA" id="ARBA00004141"/>
    </source>
</evidence>
<feature type="transmembrane region" description="Helical" evidence="7">
    <location>
        <begin position="371"/>
        <end position="395"/>
    </location>
</feature>
<feature type="transmembrane region" description="Helical" evidence="7">
    <location>
        <begin position="402"/>
        <end position="422"/>
    </location>
</feature>
<feature type="transmembrane region" description="Helical" evidence="7">
    <location>
        <begin position="336"/>
        <end position="359"/>
    </location>
</feature>
<dbReference type="InterPro" id="IPR036259">
    <property type="entry name" value="MFS_trans_sf"/>
</dbReference>
<feature type="transmembrane region" description="Helical" evidence="7">
    <location>
        <begin position="159"/>
        <end position="180"/>
    </location>
</feature>
<keyword evidence="4 7" id="KW-1133">Transmembrane helix</keyword>
<accession>A0AA38XWK4</accession>
<comment type="subcellular location">
    <subcellularLocation>
        <location evidence="1">Membrane</location>
        <topology evidence="1">Multi-pass membrane protein</topology>
    </subcellularLocation>
</comment>
<evidence type="ECO:0000313" key="10">
    <source>
        <dbReference type="Proteomes" id="UP001172681"/>
    </source>
</evidence>
<dbReference type="InterPro" id="IPR005829">
    <property type="entry name" value="Sugar_transporter_CS"/>
</dbReference>
<dbReference type="InterPro" id="IPR053791">
    <property type="entry name" value="MFS_Tri12-like"/>
</dbReference>
<organism evidence="9 10">
    <name type="scientific">Knufia peltigerae</name>
    <dbReference type="NCBI Taxonomy" id="1002370"/>
    <lineage>
        <taxon>Eukaryota</taxon>
        <taxon>Fungi</taxon>
        <taxon>Dikarya</taxon>
        <taxon>Ascomycota</taxon>
        <taxon>Pezizomycotina</taxon>
        <taxon>Eurotiomycetes</taxon>
        <taxon>Chaetothyriomycetidae</taxon>
        <taxon>Chaetothyriales</taxon>
        <taxon>Trichomeriaceae</taxon>
        <taxon>Knufia</taxon>
    </lineage>
</organism>
<protein>
    <recommendedName>
        <fullName evidence="8">Major facilitator superfamily (MFS) profile domain-containing protein</fullName>
    </recommendedName>
</protein>
<dbReference type="AlphaFoldDB" id="A0AA38XWK4"/>
<sequence length="606" mass="65309">MAETLPREEKQHGRMQGHEEEIEALPEQELVPIQTVTTNEDDLDYHAVGGESIEDMPDHYFRSWKFMGTILGFVLGFASSYQLFYASSTVLYSFIDPQLGPSPNIIWVLLAYQLAQTATFPVVGRLSDIFGRRYFFLVGTAISFVGLMTGGRASSVNMLIAGQAIAGVGGGFQQTCLSALPELVPRKYRFRAVATCLCGLAPLTFFMPVISITIAENTEQSWRWSWYLCSIMAFMSWCLLFFCYFPPKFDQLHKNQTKKGILLSLDWVGFIMFIGGITVTLLGISWGGQVYPWKSAHVITSLVVGPLAIVVFFLWETRIDEHNQIVPLYLVKDRSFVALTGAVCVASMITLAVIVLGTQETTLLFGASLKTAGWITCTQTAGPQTGCVLGGILVHHIKRTKIQLIVVCIVFTAFVGGLAGVGPEDEGMFIAFALISAMASGYIEVITLAGAPMEGKDRDVGVATAVVASFRTIFTSVAQAIYIAVLTNKATSEVPAKVIPAAKSAGLPETAIPDLLKALASKSAAALEAVPGVTPSILAAVAAAAKDAYKVAFQLNYLISLAFGGLAIIAACSVRSLDGHLNTSVARRLQHLESTEAANESKQIEA</sequence>
<evidence type="ECO:0000256" key="3">
    <source>
        <dbReference type="ARBA" id="ARBA00022692"/>
    </source>
</evidence>
<feature type="transmembrane region" description="Helical" evidence="7">
    <location>
        <begin position="428"/>
        <end position="448"/>
    </location>
</feature>
<feature type="compositionally biased region" description="Basic and acidic residues" evidence="6">
    <location>
        <begin position="1"/>
        <end position="19"/>
    </location>
</feature>
<dbReference type="InterPro" id="IPR010573">
    <property type="entry name" value="MFS_Str1/Tri12-like"/>
</dbReference>
<dbReference type="EMBL" id="JAPDRN010000085">
    <property type="protein sequence ID" value="KAJ9625986.1"/>
    <property type="molecule type" value="Genomic_DNA"/>
</dbReference>
<keyword evidence="10" id="KW-1185">Reference proteome</keyword>